<dbReference type="Proteomes" id="UP000183832">
    <property type="component" value="Unassembled WGS sequence"/>
</dbReference>
<organism evidence="2 3">
    <name type="scientific">Clunio marinus</name>
    <dbReference type="NCBI Taxonomy" id="568069"/>
    <lineage>
        <taxon>Eukaryota</taxon>
        <taxon>Metazoa</taxon>
        <taxon>Ecdysozoa</taxon>
        <taxon>Arthropoda</taxon>
        <taxon>Hexapoda</taxon>
        <taxon>Insecta</taxon>
        <taxon>Pterygota</taxon>
        <taxon>Neoptera</taxon>
        <taxon>Endopterygota</taxon>
        <taxon>Diptera</taxon>
        <taxon>Nematocera</taxon>
        <taxon>Chironomoidea</taxon>
        <taxon>Chironomidae</taxon>
        <taxon>Clunio</taxon>
    </lineage>
</organism>
<feature type="transmembrane region" description="Helical" evidence="1">
    <location>
        <begin position="70"/>
        <end position="93"/>
    </location>
</feature>
<evidence type="ECO:0000313" key="3">
    <source>
        <dbReference type="Proteomes" id="UP000183832"/>
    </source>
</evidence>
<gene>
    <name evidence="2" type="ORF">CLUMA_CG010100</name>
</gene>
<dbReference type="AlphaFoldDB" id="A0A1J1I8Z5"/>
<name>A0A1J1I8Z5_9DIPT</name>
<sequence>MDKPQHFAVALYWPVKFRRQASKRISLNLVYITKAAFISTISPLSCFTFAKRDVMVTHYFENLSAYQSDFCIRLLSLLHSSQVIMISQVVIISQVTRLQVLKKTEKQKN</sequence>
<evidence type="ECO:0000256" key="1">
    <source>
        <dbReference type="SAM" id="Phobius"/>
    </source>
</evidence>
<proteinExistence type="predicted"/>
<keyword evidence="1" id="KW-1133">Transmembrane helix</keyword>
<keyword evidence="1" id="KW-0812">Transmembrane</keyword>
<feature type="transmembrane region" description="Helical" evidence="1">
    <location>
        <begin position="25"/>
        <end position="50"/>
    </location>
</feature>
<keyword evidence="3" id="KW-1185">Reference proteome</keyword>
<keyword evidence="1" id="KW-0472">Membrane</keyword>
<accession>A0A1J1I8Z5</accession>
<protein>
    <submittedName>
        <fullName evidence="2">CLUMA_CG010100, isoform A</fullName>
    </submittedName>
</protein>
<evidence type="ECO:0000313" key="2">
    <source>
        <dbReference type="EMBL" id="CRK96759.1"/>
    </source>
</evidence>
<dbReference type="EMBL" id="CVRI01000044">
    <property type="protein sequence ID" value="CRK96759.1"/>
    <property type="molecule type" value="Genomic_DNA"/>
</dbReference>
<reference evidence="2 3" key="1">
    <citation type="submission" date="2015-04" db="EMBL/GenBank/DDBJ databases">
        <authorList>
            <person name="Syromyatnikov M.Y."/>
            <person name="Popov V.N."/>
        </authorList>
    </citation>
    <scope>NUCLEOTIDE SEQUENCE [LARGE SCALE GENOMIC DNA]</scope>
</reference>